<evidence type="ECO:0000313" key="1">
    <source>
        <dbReference type="EMBL" id="EKC40557.1"/>
    </source>
</evidence>
<organism evidence="1">
    <name type="scientific">Magallana gigas</name>
    <name type="common">Pacific oyster</name>
    <name type="synonym">Crassostrea gigas</name>
    <dbReference type="NCBI Taxonomy" id="29159"/>
    <lineage>
        <taxon>Eukaryota</taxon>
        <taxon>Metazoa</taxon>
        <taxon>Spiralia</taxon>
        <taxon>Lophotrochozoa</taxon>
        <taxon>Mollusca</taxon>
        <taxon>Bivalvia</taxon>
        <taxon>Autobranchia</taxon>
        <taxon>Pteriomorphia</taxon>
        <taxon>Ostreida</taxon>
        <taxon>Ostreoidea</taxon>
        <taxon>Ostreidae</taxon>
        <taxon>Magallana</taxon>
    </lineage>
</organism>
<dbReference type="HOGENOM" id="CLU_1972604_0_0_1"/>
<dbReference type="AlphaFoldDB" id="K1QUS3"/>
<accession>K1QUS3</accession>
<gene>
    <name evidence="1" type="ORF">CGI_10025613</name>
</gene>
<proteinExistence type="predicted"/>
<sequence>MSAACSRASSHTSLLTLTMPPTLLQSQSTDATTLENYDIESELPESNECEEGEEAEPELYCFEDFISYDLQPQRPPLERTISVNPEIQRVSAKVAKLINSSSTTLTDSLKPIKSPDQIVAELLDIAA</sequence>
<dbReference type="EMBL" id="JH818947">
    <property type="protein sequence ID" value="EKC40557.1"/>
    <property type="molecule type" value="Genomic_DNA"/>
</dbReference>
<reference evidence="1" key="1">
    <citation type="journal article" date="2012" name="Nature">
        <title>The oyster genome reveals stress adaptation and complexity of shell formation.</title>
        <authorList>
            <person name="Zhang G."/>
            <person name="Fang X."/>
            <person name="Guo X."/>
            <person name="Li L."/>
            <person name="Luo R."/>
            <person name="Xu F."/>
            <person name="Yang P."/>
            <person name="Zhang L."/>
            <person name="Wang X."/>
            <person name="Qi H."/>
            <person name="Xiong Z."/>
            <person name="Que H."/>
            <person name="Xie Y."/>
            <person name="Holland P.W."/>
            <person name="Paps J."/>
            <person name="Zhu Y."/>
            <person name="Wu F."/>
            <person name="Chen Y."/>
            <person name="Wang J."/>
            <person name="Peng C."/>
            <person name="Meng J."/>
            <person name="Yang L."/>
            <person name="Liu J."/>
            <person name="Wen B."/>
            <person name="Zhang N."/>
            <person name="Huang Z."/>
            <person name="Zhu Q."/>
            <person name="Feng Y."/>
            <person name="Mount A."/>
            <person name="Hedgecock D."/>
            <person name="Xu Z."/>
            <person name="Liu Y."/>
            <person name="Domazet-Loso T."/>
            <person name="Du Y."/>
            <person name="Sun X."/>
            <person name="Zhang S."/>
            <person name="Liu B."/>
            <person name="Cheng P."/>
            <person name="Jiang X."/>
            <person name="Li J."/>
            <person name="Fan D."/>
            <person name="Wang W."/>
            <person name="Fu W."/>
            <person name="Wang T."/>
            <person name="Wang B."/>
            <person name="Zhang J."/>
            <person name="Peng Z."/>
            <person name="Li Y."/>
            <person name="Li N."/>
            <person name="Wang J."/>
            <person name="Chen M."/>
            <person name="He Y."/>
            <person name="Tan F."/>
            <person name="Song X."/>
            <person name="Zheng Q."/>
            <person name="Huang R."/>
            <person name="Yang H."/>
            <person name="Du X."/>
            <person name="Chen L."/>
            <person name="Yang M."/>
            <person name="Gaffney P.M."/>
            <person name="Wang S."/>
            <person name="Luo L."/>
            <person name="She Z."/>
            <person name="Ming Y."/>
            <person name="Huang W."/>
            <person name="Zhang S."/>
            <person name="Huang B."/>
            <person name="Zhang Y."/>
            <person name="Qu T."/>
            <person name="Ni P."/>
            <person name="Miao G."/>
            <person name="Wang J."/>
            <person name="Wang Q."/>
            <person name="Steinberg C.E."/>
            <person name="Wang H."/>
            <person name="Li N."/>
            <person name="Qian L."/>
            <person name="Zhang G."/>
            <person name="Li Y."/>
            <person name="Yang H."/>
            <person name="Liu X."/>
            <person name="Wang J."/>
            <person name="Yin Y."/>
            <person name="Wang J."/>
        </authorList>
    </citation>
    <scope>NUCLEOTIDE SEQUENCE [LARGE SCALE GENOMIC DNA]</scope>
    <source>
        <strain evidence="1">05x7-T-G4-1.051#20</strain>
    </source>
</reference>
<dbReference type="InParanoid" id="K1QUS3"/>
<name>K1QUS3_MAGGI</name>
<protein>
    <submittedName>
        <fullName evidence="1">Uncharacterized protein</fullName>
    </submittedName>
</protein>